<dbReference type="GO" id="GO:0005886">
    <property type="term" value="C:plasma membrane"/>
    <property type="evidence" value="ECO:0007669"/>
    <property type="project" value="TreeGrafter"/>
</dbReference>
<dbReference type="GO" id="GO:0051033">
    <property type="term" value="F:RNA transmembrane transporter activity"/>
    <property type="evidence" value="ECO:0007669"/>
    <property type="project" value="TreeGrafter"/>
</dbReference>
<comment type="subcellular location">
    <subcellularLocation>
        <location evidence="1">Membrane</location>
        <topology evidence="1">Multi-pass membrane protein</topology>
    </subcellularLocation>
</comment>
<dbReference type="GO" id="GO:0003725">
    <property type="term" value="F:double-stranded RNA binding"/>
    <property type="evidence" value="ECO:0007669"/>
    <property type="project" value="TreeGrafter"/>
</dbReference>
<feature type="transmembrane region" description="Helical" evidence="9">
    <location>
        <begin position="607"/>
        <end position="626"/>
    </location>
</feature>
<feature type="transmembrane region" description="Helical" evidence="9">
    <location>
        <begin position="310"/>
        <end position="335"/>
    </location>
</feature>
<feature type="region of interest" description="Disordered" evidence="8">
    <location>
        <begin position="355"/>
        <end position="406"/>
    </location>
</feature>
<dbReference type="EMBL" id="NEDP02003827">
    <property type="protein sequence ID" value="OWF47673.1"/>
    <property type="molecule type" value="Genomic_DNA"/>
</dbReference>
<organism evidence="10 11">
    <name type="scientific">Mizuhopecten yessoensis</name>
    <name type="common">Japanese scallop</name>
    <name type="synonym">Patinopecten yessoensis</name>
    <dbReference type="NCBI Taxonomy" id="6573"/>
    <lineage>
        <taxon>Eukaryota</taxon>
        <taxon>Metazoa</taxon>
        <taxon>Spiralia</taxon>
        <taxon>Lophotrochozoa</taxon>
        <taxon>Mollusca</taxon>
        <taxon>Bivalvia</taxon>
        <taxon>Autobranchia</taxon>
        <taxon>Pteriomorphia</taxon>
        <taxon>Pectinida</taxon>
        <taxon>Pectinoidea</taxon>
        <taxon>Pectinidae</taxon>
        <taxon>Mizuhopecten</taxon>
    </lineage>
</organism>
<dbReference type="Proteomes" id="UP000242188">
    <property type="component" value="Unassembled WGS sequence"/>
</dbReference>
<feature type="transmembrane region" description="Helical" evidence="9">
    <location>
        <begin position="632"/>
        <end position="652"/>
    </location>
</feature>
<feature type="transmembrane region" description="Helical" evidence="9">
    <location>
        <begin position="795"/>
        <end position="814"/>
    </location>
</feature>
<keyword evidence="7" id="KW-0325">Glycoprotein</keyword>
<evidence type="ECO:0000313" key="10">
    <source>
        <dbReference type="EMBL" id="OWF47673.1"/>
    </source>
</evidence>
<protein>
    <submittedName>
        <fullName evidence="10">SID1 transmembrane family member 1</fullName>
    </submittedName>
</protein>
<feature type="transmembrane region" description="Helical" evidence="9">
    <location>
        <begin position="448"/>
        <end position="469"/>
    </location>
</feature>
<feature type="transmembrane region" description="Helical" evidence="9">
    <location>
        <begin position="503"/>
        <end position="521"/>
    </location>
</feature>
<evidence type="ECO:0000256" key="1">
    <source>
        <dbReference type="ARBA" id="ARBA00004141"/>
    </source>
</evidence>
<evidence type="ECO:0000256" key="9">
    <source>
        <dbReference type="SAM" id="Phobius"/>
    </source>
</evidence>
<dbReference type="AlphaFoldDB" id="A0A210QFY5"/>
<evidence type="ECO:0000256" key="3">
    <source>
        <dbReference type="ARBA" id="ARBA00022692"/>
    </source>
</evidence>
<name>A0A210QFY5_MIZYE</name>
<feature type="transmembrane region" description="Helical" evidence="9">
    <location>
        <begin position="744"/>
        <end position="764"/>
    </location>
</feature>
<evidence type="ECO:0000313" key="11">
    <source>
        <dbReference type="Proteomes" id="UP000242188"/>
    </source>
</evidence>
<dbReference type="Pfam" id="PF13965">
    <property type="entry name" value="SID-1_RNA_chan"/>
    <property type="match status" value="1"/>
</dbReference>
<dbReference type="GO" id="GO:0005764">
    <property type="term" value="C:lysosome"/>
    <property type="evidence" value="ECO:0007669"/>
    <property type="project" value="TreeGrafter"/>
</dbReference>
<feature type="transmembrane region" description="Helical" evidence="9">
    <location>
        <begin position="686"/>
        <end position="705"/>
    </location>
</feature>
<feature type="transmembrane region" description="Helical" evidence="9">
    <location>
        <begin position="549"/>
        <end position="570"/>
    </location>
</feature>
<evidence type="ECO:0000256" key="7">
    <source>
        <dbReference type="ARBA" id="ARBA00023180"/>
    </source>
</evidence>
<dbReference type="STRING" id="6573.A0A210QFY5"/>
<reference evidence="10 11" key="1">
    <citation type="journal article" date="2017" name="Nat. Ecol. Evol.">
        <title>Scallop genome provides insights into evolution of bilaterian karyotype and development.</title>
        <authorList>
            <person name="Wang S."/>
            <person name="Zhang J."/>
            <person name="Jiao W."/>
            <person name="Li J."/>
            <person name="Xun X."/>
            <person name="Sun Y."/>
            <person name="Guo X."/>
            <person name="Huan P."/>
            <person name="Dong B."/>
            <person name="Zhang L."/>
            <person name="Hu X."/>
            <person name="Sun X."/>
            <person name="Wang J."/>
            <person name="Zhao C."/>
            <person name="Wang Y."/>
            <person name="Wang D."/>
            <person name="Huang X."/>
            <person name="Wang R."/>
            <person name="Lv J."/>
            <person name="Li Y."/>
            <person name="Zhang Z."/>
            <person name="Liu B."/>
            <person name="Lu W."/>
            <person name="Hui Y."/>
            <person name="Liang J."/>
            <person name="Zhou Z."/>
            <person name="Hou R."/>
            <person name="Li X."/>
            <person name="Liu Y."/>
            <person name="Li H."/>
            <person name="Ning X."/>
            <person name="Lin Y."/>
            <person name="Zhao L."/>
            <person name="Xing Q."/>
            <person name="Dou J."/>
            <person name="Li Y."/>
            <person name="Mao J."/>
            <person name="Guo H."/>
            <person name="Dou H."/>
            <person name="Li T."/>
            <person name="Mu C."/>
            <person name="Jiang W."/>
            <person name="Fu Q."/>
            <person name="Fu X."/>
            <person name="Miao Y."/>
            <person name="Liu J."/>
            <person name="Yu Q."/>
            <person name="Li R."/>
            <person name="Liao H."/>
            <person name="Li X."/>
            <person name="Kong Y."/>
            <person name="Jiang Z."/>
            <person name="Chourrout D."/>
            <person name="Li R."/>
            <person name="Bao Z."/>
        </authorList>
    </citation>
    <scope>NUCLEOTIDE SEQUENCE [LARGE SCALE GENOMIC DNA]</scope>
    <source>
        <strain evidence="10 11">PY_sf001</strain>
    </source>
</reference>
<sequence length="829" mass="95785">MSTMRIYFDIYFLCLMYLSIYEVYGTIPNYKQSPLVRRYDRQLENTLYDQKTDLVVANFNTTYNDITNEDREVIFKYTYEEIINKTTAVRVTVSLPNKEVDINNPVLFVVRQQQGILSWRLPMYLEYIYTYNLVSRNLCPVDAIHRNSSTKDQTVFVDVSTFSKQNITFTISADFVKDFHLRTDEIRNVNVTPSQPQYFMFTFPDNVDSVIVQAKSDSDLCMIFSLQDVKCPVFDLDRDVEFSGVHQTMTRQAAITAEKSSYDQNSFYIVTVLKPSDYDCNGIETIQAAGYTRRKQLTLQVYGTISAKKYYVAIIGAVSVFVGFYLVAFLVGVLYHGCRKNWGVWEFVLEEDTEETNPLTGESRPSRHGYGTVEPDLDSEDSSAQRNKEMYRVTPSRPPSLARTPSEDDVDFLDDATSEKNVLRTKTALFVCDLARKPKKRQEKNYKLFCRNLVAISIFYGLPVLQLVMTYQKVLHVTGDQDICYYNFDCSRPLGVLSAFNNVFSNIGYVMLGLLFLLLVWRRDLVYRKAVERNPEVETKYGLPQHNGLLYAMGLALCMEGVMSGCYHVCPNYSNFQFDTSFMYIIACLCMLRVYQSRHPDISAKAHTSYLVMAFVIFIAVVGVVYGTNIFWILFALVDMLASLILSVYIYYMGRFKMNTGIVTKMYLSLRYECGHCTTPMYKDRLVILFIGNVLNWSFAIYGAVTRPSDFASYLLGIFIGNLLLYSLFYIIMKLRYKEKIHPLAVMCILTATVFWCMALYFFFAHLTSWQLTPSQSRKGNKSCMLLDFYDAHDVWHFLSAIAMFMSFLVLLTLDDDLFSTRRDRITVF</sequence>
<keyword evidence="3 9" id="KW-0812">Transmembrane</keyword>
<keyword evidence="4" id="KW-0732">Signal</keyword>
<comment type="caution">
    <text evidence="10">The sequence shown here is derived from an EMBL/GenBank/DDBJ whole genome shotgun (WGS) entry which is preliminary data.</text>
</comment>
<evidence type="ECO:0000256" key="8">
    <source>
        <dbReference type="SAM" id="MobiDB-lite"/>
    </source>
</evidence>
<feature type="transmembrane region" description="Helical" evidence="9">
    <location>
        <begin position="711"/>
        <end position="732"/>
    </location>
</feature>
<keyword evidence="5 9" id="KW-1133">Transmembrane helix</keyword>
<dbReference type="PANTHER" id="PTHR12185:SF14">
    <property type="entry name" value="CHOLESTEROL UPTAKE PROTEIN 1"/>
    <property type="match status" value="1"/>
</dbReference>
<keyword evidence="11" id="KW-1185">Reference proteome</keyword>
<feature type="transmembrane region" description="Helical" evidence="9">
    <location>
        <begin position="576"/>
        <end position="595"/>
    </location>
</feature>
<comment type="similarity">
    <text evidence="2">Belongs to the SID1 family.</text>
</comment>
<accession>A0A210QFY5</accession>
<dbReference type="PANTHER" id="PTHR12185">
    <property type="entry name" value="SID1 TRANSMEMBRANE FAMILY MEMEBER"/>
    <property type="match status" value="1"/>
</dbReference>
<proteinExistence type="inferred from homology"/>
<dbReference type="OrthoDB" id="416618at2759"/>
<evidence type="ECO:0000256" key="2">
    <source>
        <dbReference type="ARBA" id="ARBA00006618"/>
    </source>
</evidence>
<dbReference type="InterPro" id="IPR025958">
    <property type="entry name" value="SID1_TM_fam"/>
</dbReference>
<evidence type="ECO:0000256" key="5">
    <source>
        <dbReference type="ARBA" id="ARBA00022989"/>
    </source>
</evidence>
<evidence type="ECO:0000256" key="6">
    <source>
        <dbReference type="ARBA" id="ARBA00023136"/>
    </source>
</evidence>
<evidence type="ECO:0000256" key="4">
    <source>
        <dbReference type="ARBA" id="ARBA00022729"/>
    </source>
</evidence>
<gene>
    <name evidence="10" type="ORF">KP79_PYT21910</name>
</gene>
<keyword evidence="6 9" id="KW-0472">Membrane</keyword>